<evidence type="ECO:0000313" key="2">
    <source>
        <dbReference type="EMBL" id="QYZ80032.1"/>
    </source>
</evidence>
<feature type="domain" description="SnoaL-like" evidence="1">
    <location>
        <begin position="91"/>
        <end position="208"/>
    </location>
</feature>
<dbReference type="Proteomes" id="UP000826709">
    <property type="component" value="Chromosome"/>
</dbReference>
<accession>A0A8G1A2L7</accession>
<dbReference type="KEGG" id="mfk:E2N92_11650"/>
<dbReference type="SUPFAM" id="SSF54427">
    <property type="entry name" value="NTF2-like"/>
    <property type="match status" value="1"/>
</dbReference>
<dbReference type="AlphaFoldDB" id="A0A8G1A2L7"/>
<gene>
    <name evidence="2" type="ORF">E2N92_11650</name>
</gene>
<proteinExistence type="predicted"/>
<dbReference type="Pfam" id="PF13474">
    <property type="entry name" value="SnoaL_3"/>
    <property type="match status" value="1"/>
</dbReference>
<evidence type="ECO:0000259" key="1">
    <source>
        <dbReference type="Pfam" id="PF13474"/>
    </source>
</evidence>
<organism evidence="2 3">
    <name type="scientific">Methanofollis formosanus</name>
    <dbReference type="NCBI Taxonomy" id="299308"/>
    <lineage>
        <taxon>Archaea</taxon>
        <taxon>Methanobacteriati</taxon>
        <taxon>Methanobacteriota</taxon>
        <taxon>Stenosarchaea group</taxon>
        <taxon>Methanomicrobia</taxon>
        <taxon>Methanomicrobiales</taxon>
        <taxon>Methanomicrobiaceae</taxon>
        <taxon>Methanofollis</taxon>
    </lineage>
</organism>
<protein>
    <submittedName>
        <fullName evidence="2">DUF4440 domain-containing protein</fullName>
    </submittedName>
</protein>
<sequence>MVRVYHELSQKPEAVSEVRCRSRDCYRTPRPSSSWVVRGRHDARSLFVHRSRGGGSRIDPFAPFTGSGKANSWLFDPVPMSLSAKTRDAVTKTMYAYASAYGRKDVDGVAVLLAPEVIGIGSEKGEWVEGRDEYVSAIVRECAAFDDISLEYGGLRIAADGIIAWVATPFEMTVTVGETVRHLNGRLTAVLMNTWDGWRFVQTHFSVPEGGEE</sequence>
<name>A0A8G1A2L7_9EURY</name>
<reference evidence="2" key="1">
    <citation type="journal article" date="2005" name="Int. J. Syst. Evol. Microbiol.">
        <title>Methanofollis formosanus sp. nov., isolated from a fish pond.</title>
        <authorList>
            <person name="Wu S.Y."/>
            <person name="Chen S.C."/>
            <person name="Lai M.C."/>
        </authorList>
    </citation>
    <scope>NUCLEOTIDE SEQUENCE</scope>
    <source>
        <strain evidence="2">ML15</strain>
    </source>
</reference>
<evidence type="ECO:0000313" key="3">
    <source>
        <dbReference type="Proteomes" id="UP000826709"/>
    </source>
</evidence>
<dbReference type="EMBL" id="CP037968">
    <property type="protein sequence ID" value="QYZ80032.1"/>
    <property type="molecule type" value="Genomic_DNA"/>
</dbReference>
<dbReference type="Gene3D" id="3.10.450.50">
    <property type="match status" value="1"/>
</dbReference>
<reference evidence="2" key="2">
    <citation type="submission" date="2019-03" db="EMBL/GenBank/DDBJ databases">
        <authorList>
            <person name="Chen S.-C."/>
            <person name="Wu S.-Y."/>
            <person name="Lai M.-C."/>
        </authorList>
    </citation>
    <scope>NUCLEOTIDE SEQUENCE</scope>
    <source>
        <strain evidence="2">ML15</strain>
    </source>
</reference>
<dbReference type="InterPro" id="IPR037401">
    <property type="entry name" value="SnoaL-like"/>
</dbReference>
<dbReference type="InterPro" id="IPR032710">
    <property type="entry name" value="NTF2-like_dom_sf"/>
</dbReference>
<keyword evidence="3" id="KW-1185">Reference proteome</keyword>